<evidence type="ECO:0000256" key="1">
    <source>
        <dbReference type="ARBA" id="ARBA00022741"/>
    </source>
</evidence>
<keyword evidence="3" id="KW-0540">Nuclease</keyword>
<dbReference type="GO" id="GO:0008854">
    <property type="term" value="F:exodeoxyribonuclease V activity"/>
    <property type="evidence" value="ECO:0007669"/>
    <property type="project" value="InterPro"/>
</dbReference>
<dbReference type="InterPro" id="IPR027785">
    <property type="entry name" value="UvrD-like_helicase_C"/>
</dbReference>
<keyword evidence="3" id="KW-0378">Hydrolase</keyword>
<gene>
    <name evidence="3 5" type="primary">recD</name>
    <name evidence="5" type="ORF">GCM10007391_25030</name>
</gene>
<dbReference type="NCBIfam" id="TIGR01447">
    <property type="entry name" value="recD"/>
    <property type="match status" value="1"/>
</dbReference>
<comment type="function">
    <text evidence="3">A helicase/nuclease that prepares dsDNA breaks (DSB) for recombinational DNA repair. Binds to DSBs and unwinds DNA via a highly rapid and processive ATP-dependent bidirectional helicase activity. Unwinds dsDNA until it encounters a Chi (crossover hotspot instigator) sequence from the 3' direction. Cuts ssDNA a few nucleotides 3' to the Chi site. The properties and activities of the enzyme are changed at Chi. The Chi-altered holoenzyme produces a long 3'-ssDNA overhang and facilitates RecA-binding to the ssDNA for homologous DNA recombination and repair. Holoenzyme degrades any linearized DNA that is unable to undergo homologous recombination. In the holoenzyme this subunit has ssDNA-dependent ATPase and 5'-3' helicase activity. When added to pre-assembled RecBC greatly stimulates nuclease activity and augments holoenzyme processivity. Negatively regulates the RecA-loading ability of RecBCD.</text>
</comment>
<dbReference type="GO" id="GO:0005524">
    <property type="term" value="F:ATP binding"/>
    <property type="evidence" value="ECO:0007669"/>
    <property type="project" value="UniProtKB-UniRule"/>
</dbReference>
<evidence type="ECO:0000256" key="3">
    <source>
        <dbReference type="HAMAP-Rule" id="MF_01487"/>
    </source>
</evidence>
<comment type="miscellaneous">
    <text evidence="3">In the RecBCD complex, RecB has a slow 3'-5' helicase, an exonuclease activity and loads RecA onto ssDNA, RecD has a fast 5'-3' helicase activity, while RecC stimulates the ATPase and processivity of the RecB helicase and contributes to recognition of the Chi site.</text>
</comment>
<dbReference type="SUPFAM" id="SSF52540">
    <property type="entry name" value="P-loop containing nucleoside triphosphate hydrolases"/>
    <property type="match status" value="1"/>
</dbReference>
<dbReference type="GO" id="GO:0003677">
    <property type="term" value="F:DNA binding"/>
    <property type="evidence" value="ECO:0007669"/>
    <property type="project" value="UniProtKB-UniRule"/>
</dbReference>
<keyword evidence="3" id="KW-0413">Isomerase</keyword>
<dbReference type="InterPro" id="IPR050534">
    <property type="entry name" value="Coronavir_polyprotein_1ab"/>
</dbReference>
<keyword evidence="2 3" id="KW-0067">ATP-binding</keyword>
<dbReference type="PANTHER" id="PTHR43788:SF6">
    <property type="entry name" value="DNA HELICASE B"/>
    <property type="match status" value="1"/>
</dbReference>
<keyword evidence="6" id="KW-1185">Reference proteome</keyword>
<protein>
    <recommendedName>
        <fullName evidence="3">RecBCD enzyme subunit RecD</fullName>
        <ecNumber evidence="3">5.6.2.3</ecNumber>
    </recommendedName>
    <alternativeName>
        <fullName evidence="3">DNA 5'-3' helicase subunit RecD</fullName>
    </alternativeName>
    <alternativeName>
        <fullName evidence="3">Exonuclease V subunit RecD</fullName>
        <shortName evidence="3">ExoV subunit RecD</shortName>
    </alternativeName>
    <alternativeName>
        <fullName evidence="3">Helicase/nuclease RecBCD subunit RecD</fullName>
    </alternativeName>
</protein>
<dbReference type="AlphaFoldDB" id="A0A918JN14"/>
<dbReference type="InterPro" id="IPR027417">
    <property type="entry name" value="P-loop_NTPase"/>
</dbReference>
<keyword evidence="1 3" id="KW-0547">Nucleotide-binding</keyword>
<accession>A0A918JN14</accession>
<evidence type="ECO:0000256" key="2">
    <source>
        <dbReference type="ARBA" id="ARBA00022840"/>
    </source>
</evidence>
<feature type="domain" description="AAA+ ATPase" evidence="4">
    <location>
        <begin position="164"/>
        <end position="350"/>
    </location>
</feature>
<dbReference type="HAMAP" id="MF_01487">
    <property type="entry name" value="RecD"/>
    <property type="match status" value="1"/>
</dbReference>
<dbReference type="PANTHER" id="PTHR43788">
    <property type="entry name" value="DNA2/NAM7 HELICASE FAMILY MEMBER"/>
    <property type="match status" value="1"/>
</dbReference>
<dbReference type="SMART" id="SM00382">
    <property type="entry name" value="AAA"/>
    <property type="match status" value="1"/>
</dbReference>
<dbReference type="Pfam" id="PF13538">
    <property type="entry name" value="UvrD_C_2"/>
    <property type="match status" value="1"/>
</dbReference>
<comment type="caution">
    <text evidence="5">The sequence shown here is derived from an EMBL/GenBank/DDBJ whole genome shotgun (WGS) entry which is preliminary data.</text>
</comment>
<reference evidence="5" key="1">
    <citation type="journal article" date="2014" name="Int. J. Syst. Evol. Microbiol.">
        <title>Complete genome sequence of Corynebacterium casei LMG S-19264T (=DSM 44701T), isolated from a smear-ripened cheese.</title>
        <authorList>
            <consortium name="US DOE Joint Genome Institute (JGI-PGF)"/>
            <person name="Walter F."/>
            <person name="Albersmeier A."/>
            <person name="Kalinowski J."/>
            <person name="Ruckert C."/>
        </authorList>
    </citation>
    <scope>NUCLEOTIDE SEQUENCE</scope>
    <source>
        <strain evidence="5">KCTC 22164</strain>
    </source>
</reference>
<comment type="catalytic activity">
    <reaction evidence="3">
        <text>ATP + H2O = ADP + phosphate + H(+)</text>
        <dbReference type="Rhea" id="RHEA:13065"/>
        <dbReference type="ChEBI" id="CHEBI:15377"/>
        <dbReference type="ChEBI" id="CHEBI:15378"/>
        <dbReference type="ChEBI" id="CHEBI:30616"/>
        <dbReference type="ChEBI" id="CHEBI:43474"/>
        <dbReference type="ChEBI" id="CHEBI:456216"/>
        <dbReference type="EC" id="5.6.2.3"/>
    </reaction>
</comment>
<dbReference type="EMBL" id="BMXP01000006">
    <property type="protein sequence ID" value="GGW89718.1"/>
    <property type="molecule type" value="Genomic_DNA"/>
</dbReference>
<dbReference type="InterPro" id="IPR006344">
    <property type="entry name" value="RecD"/>
</dbReference>
<dbReference type="GO" id="GO:0009338">
    <property type="term" value="C:exodeoxyribonuclease V complex"/>
    <property type="evidence" value="ECO:0007669"/>
    <property type="project" value="InterPro"/>
</dbReference>
<feature type="binding site" evidence="3">
    <location>
        <begin position="172"/>
        <end position="179"/>
    </location>
    <ligand>
        <name>ATP</name>
        <dbReference type="ChEBI" id="CHEBI:30616"/>
    </ligand>
</feature>
<keyword evidence="3" id="KW-0227">DNA damage</keyword>
<reference evidence="5" key="2">
    <citation type="submission" date="2020-09" db="EMBL/GenBank/DDBJ databases">
        <authorList>
            <person name="Sun Q."/>
            <person name="Kim S."/>
        </authorList>
    </citation>
    <scope>NUCLEOTIDE SEQUENCE</scope>
    <source>
        <strain evidence="5">KCTC 22164</strain>
    </source>
</reference>
<dbReference type="Gene3D" id="3.40.50.300">
    <property type="entry name" value="P-loop containing nucleotide triphosphate hydrolases"/>
    <property type="match status" value="3"/>
</dbReference>
<keyword evidence="3" id="KW-0234">DNA repair</keyword>
<dbReference type="CDD" id="cd18809">
    <property type="entry name" value="SF1_C_RecD"/>
    <property type="match status" value="1"/>
</dbReference>
<dbReference type="RefSeq" id="WP_189406885.1">
    <property type="nucleotide sequence ID" value="NZ_BMXP01000006.1"/>
</dbReference>
<evidence type="ECO:0000313" key="6">
    <source>
        <dbReference type="Proteomes" id="UP000631300"/>
    </source>
</evidence>
<dbReference type="GO" id="GO:0017116">
    <property type="term" value="F:single-stranded DNA helicase activity"/>
    <property type="evidence" value="ECO:0007669"/>
    <property type="project" value="TreeGrafter"/>
</dbReference>
<organism evidence="5 6">
    <name type="scientific">Alteromonas halophila</name>
    <dbReference type="NCBI Taxonomy" id="516698"/>
    <lineage>
        <taxon>Bacteria</taxon>
        <taxon>Pseudomonadati</taxon>
        <taxon>Pseudomonadota</taxon>
        <taxon>Gammaproteobacteria</taxon>
        <taxon>Alteromonadales</taxon>
        <taxon>Alteromonadaceae</taxon>
        <taxon>Alteromonas/Salinimonas group</taxon>
        <taxon>Alteromonas</taxon>
    </lineage>
</organism>
<comment type="subunit">
    <text evidence="3">Heterotrimer of RecB, RecC and RecD. All subunits contribute to DNA-binding.</text>
</comment>
<sequence length="618" mass="67625">MNGNLSLRPGTEAIDGYFANAFRVDSLSENEATIWKQVLMSLSLFVRQGHTCLDLAMIANRRPVWEDNDDWRFPDVSALTELTEKALGDMRTSEALVFEQGLLYMQRYYTFEQDVVSAVRARSHAQPLSEQALARCQSVWPALFDCTPHTVQDWQQVAVAGSLSQPFCIINGGPGTGKTYTVTRLMLALQAMSETPLTIQLAAPTGKAAQRLKESVANTLAGMEDTRLGQLKTHVPDEAATLHRLLGVNQYGVQTRYHEENTLALDVLIVDEASMIDLAMMARLLRALPEHARLYLVGDADQLPAVESGNVLDALIHAASQTHNDTAGVHPDSRAGIARLCPHLPLLATDPKAVKWVHSLHVSQRFGGKLAATARAVQAGEADDAWQQMAQLDTPPEVFPEQAVSVAPLTALTTLTALARDSLSPVFSAQSPQQALAAINHCRWLTPVRRGPYGVGQLNALLESVVSNRASHRVGPHYQGRAVMVTRNHYAQNLFNGDVGVIWPDGRGQLKAWFERAEGGLRAFNLSRLPDVDTAFAMTIHKSQGSEFARVIMVLATTDSEQAAALYHRGLLYTGLTRAKEQCLILAHQAAFVKMVTSQDARFSGLRQRIHGSEVSAP</sequence>
<keyword evidence="3" id="KW-0238">DNA-binding</keyword>
<dbReference type="CDD" id="cd17933">
    <property type="entry name" value="DEXSc_RecD-like"/>
    <property type="match status" value="1"/>
</dbReference>
<evidence type="ECO:0000259" key="4">
    <source>
        <dbReference type="SMART" id="SM00382"/>
    </source>
</evidence>
<dbReference type="Proteomes" id="UP000631300">
    <property type="component" value="Unassembled WGS sequence"/>
</dbReference>
<comment type="similarity">
    <text evidence="3">Belongs to the RecD family.</text>
</comment>
<dbReference type="GO" id="GO:0043139">
    <property type="term" value="F:5'-3' DNA helicase activity"/>
    <property type="evidence" value="ECO:0007669"/>
    <property type="project" value="UniProtKB-UniRule"/>
</dbReference>
<dbReference type="GO" id="GO:0000724">
    <property type="term" value="P:double-strand break repair via homologous recombination"/>
    <property type="evidence" value="ECO:0007669"/>
    <property type="project" value="UniProtKB-UniRule"/>
</dbReference>
<keyword evidence="3" id="KW-0347">Helicase</keyword>
<dbReference type="InterPro" id="IPR003593">
    <property type="entry name" value="AAA+_ATPase"/>
</dbReference>
<evidence type="ECO:0000313" key="5">
    <source>
        <dbReference type="EMBL" id="GGW89718.1"/>
    </source>
</evidence>
<proteinExistence type="inferred from homology"/>
<dbReference type="Pfam" id="PF13245">
    <property type="entry name" value="AAA_19"/>
    <property type="match status" value="1"/>
</dbReference>
<keyword evidence="3" id="KW-0269">Exonuclease</keyword>
<dbReference type="EC" id="5.6.2.3" evidence="3"/>
<name>A0A918JN14_9ALTE</name>